<dbReference type="Pfam" id="PF06439">
    <property type="entry name" value="3keto-disac_hyd"/>
    <property type="match status" value="1"/>
</dbReference>
<proteinExistence type="predicted"/>
<evidence type="ECO:0000259" key="1">
    <source>
        <dbReference type="Pfam" id="PF06439"/>
    </source>
</evidence>
<dbReference type="EMBL" id="BJYT01000036">
    <property type="protein sequence ID" value="GEO12020.1"/>
    <property type="molecule type" value="Genomic_DNA"/>
</dbReference>
<gene>
    <name evidence="2" type="ORF">SAE01_45160</name>
</gene>
<sequence>MAGTFEKINIMKQVLLHVKFQTHIVLRLFLLTVMPAFISYNTIAQKQSNGWKSLFNGKDLSNWGTYLRPSEAPADKQPIGLNKDPHGVFTVDNGMIHISGQDWGGMFTNESYSNYHLRFDVRFGEKKWAPRENVVADGGLLFHCSLPYDFGSTCWMRSLELQIQETDVADYHNVGAGIPEIQISKGKDGNDPVDQYDPSAPFQLTKNRVYRSTNFESPHGEWTKVDLVARGADAVFIVNGFVVNRIYNIYRTDLNEQTTSGQLQFQSEGAEHFLRDIQLRSIDFNVSKTPKLASNKNEIAINATPQQLQITNQGDAVELIGAELLGKNLEAFIVKLPAFPMVLAKGGKISIPVSVKPGYAATKVQLKLETVLGPVKNFSVLLSAQ</sequence>
<keyword evidence="3" id="KW-1185">Reference proteome</keyword>
<reference evidence="2 3" key="1">
    <citation type="submission" date="2019-07" db="EMBL/GenBank/DDBJ databases">
        <title>Whole genome shotgun sequence of Segetibacter aerophilus NBRC 106135.</title>
        <authorList>
            <person name="Hosoyama A."/>
            <person name="Uohara A."/>
            <person name="Ohji S."/>
            <person name="Ichikawa N."/>
        </authorList>
    </citation>
    <scope>NUCLEOTIDE SEQUENCE [LARGE SCALE GENOMIC DNA]</scope>
    <source>
        <strain evidence="2 3">NBRC 106135</strain>
    </source>
</reference>
<dbReference type="InterPro" id="IPR010496">
    <property type="entry name" value="AL/BT2_dom"/>
</dbReference>
<dbReference type="GO" id="GO:0016787">
    <property type="term" value="F:hydrolase activity"/>
    <property type="evidence" value="ECO:0007669"/>
    <property type="project" value="InterPro"/>
</dbReference>
<dbReference type="Proteomes" id="UP000321513">
    <property type="component" value="Unassembled WGS sequence"/>
</dbReference>
<dbReference type="OrthoDB" id="259356at2"/>
<evidence type="ECO:0000313" key="3">
    <source>
        <dbReference type="Proteomes" id="UP000321513"/>
    </source>
</evidence>
<comment type="caution">
    <text evidence="2">The sequence shown here is derived from an EMBL/GenBank/DDBJ whole genome shotgun (WGS) entry which is preliminary data.</text>
</comment>
<dbReference type="Gene3D" id="2.60.120.560">
    <property type="entry name" value="Exo-inulinase, domain 1"/>
    <property type="match status" value="1"/>
</dbReference>
<evidence type="ECO:0000313" key="2">
    <source>
        <dbReference type="EMBL" id="GEO12020.1"/>
    </source>
</evidence>
<name>A0A512BJ79_9BACT</name>
<accession>A0A512BJ79</accession>
<protein>
    <recommendedName>
        <fullName evidence="1">3-keto-alpha-glucoside-1,2-lyase/3-keto-2-hydroxy-glucal hydratase domain-containing protein</fullName>
    </recommendedName>
</protein>
<organism evidence="2 3">
    <name type="scientific">Segetibacter aerophilus</name>
    <dbReference type="NCBI Taxonomy" id="670293"/>
    <lineage>
        <taxon>Bacteria</taxon>
        <taxon>Pseudomonadati</taxon>
        <taxon>Bacteroidota</taxon>
        <taxon>Chitinophagia</taxon>
        <taxon>Chitinophagales</taxon>
        <taxon>Chitinophagaceae</taxon>
        <taxon>Segetibacter</taxon>
    </lineage>
</organism>
<dbReference type="AlphaFoldDB" id="A0A512BJ79"/>
<feature type="domain" description="3-keto-alpha-glucoside-1,2-lyase/3-keto-2-hydroxy-glucal hydratase" evidence="1">
    <location>
        <begin position="50"/>
        <end position="280"/>
    </location>
</feature>